<name>A0A5P2QRM1_9RHOB</name>
<accession>A0A5P2QRM1</accession>
<gene>
    <name evidence="1" type="ORF">FOB51_12235</name>
</gene>
<evidence type="ECO:0000313" key="1">
    <source>
        <dbReference type="EMBL" id="QEU08698.1"/>
    </source>
</evidence>
<dbReference type="EMBL" id="CP044081">
    <property type="protein sequence ID" value="QEU08698.1"/>
    <property type="molecule type" value="Genomic_DNA"/>
</dbReference>
<protein>
    <submittedName>
        <fullName evidence="1">Uncharacterized protein</fullName>
    </submittedName>
</protein>
<reference evidence="1 2" key="1">
    <citation type="submission" date="2019-09" db="EMBL/GenBank/DDBJ databases">
        <title>FDA dAtabase for Regulatory Grade micrObial Sequences (FDA-ARGOS): Supporting development and validation of Infectious Disease Dx tests.</title>
        <authorList>
            <person name="Sciortino C."/>
            <person name="Tallon L."/>
            <person name="Sadzewicz L."/>
            <person name="Vavikolanu K."/>
            <person name="Mehta A."/>
            <person name="Aluvathingal J."/>
            <person name="Nadendla S."/>
            <person name="Nandy P."/>
            <person name="Geyer C."/>
            <person name="Yan Y."/>
            <person name="Sichtig H."/>
        </authorList>
    </citation>
    <scope>NUCLEOTIDE SEQUENCE [LARGE SCALE GENOMIC DNA]</scope>
    <source>
        <strain evidence="1 2">FDAARGOS_643</strain>
    </source>
</reference>
<organism evidence="1 2">
    <name type="scientific">Paracoccus yeei</name>
    <dbReference type="NCBI Taxonomy" id="147645"/>
    <lineage>
        <taxon>Bacteria</taxon>
        <taxon>Pseudomonadati</taxon>
        <taxon>Pseudomonadota</taxon>
        <taxon>Alphaproteobacteria</taxon>
        <taxon>Rhodobacterales</taxon>
        <taxon>Paracoccaceae</taxon>
        <taxon>Paracoccus</taxon>
    </lineage>
</organism>
<proteinExistence type="predicted"/>
<sequence length="83" mass="9446">MTTVSYIPDAAFDEMRMAVALNLANEILKDENHPDAMAFAQFMSRLDEIICLERQIFPESIKGEEPPADYFEMDESVFVVPAE</sequence>
<evidence type="ECO:0000313" key="2">
    <source>
        <dbReference type="Proteomes" id="UP000324507"/>
    </source>
</evidence>
<dbReference type="RefSeq" id="WP_150350711.1">
    <property type="nucleotide sequence ID" value="NZ_CP044081.1"/>
</dbReference>
<dbReference type="AlphaFoldDB" id="A0A5P2QRM1"/>
<dbReference type="Proteomes" id="UP000324507">
    <property type="component" value="Chromosome"/>
</dbReference>